<dbReference type="Pfam" id="PF01753">
    <property type="entry name" value="zf-MYND"/>
    <property type="match status" value="1"/>
</dbReference>
<dbReference type="PROSITE" id="PS50088">
    <property type="entry name" value="ANK_REPEAT"/>
    <property type="match status" value="8"/>
</dbReference>
<evidence type="ECO:0000259" key="9">
    <source>
        <dbReference type="PROSITE" id="PS50865"/>
    </source>
</evidence>
<feature type="repeat" description="ANK" evidence="6">
    <location>
        <begin position="443"/>
        <end position="475"/>
    </location>
</feature>
<dbReference type="PROSITE" id="PS01360">
    <property type="entry name" value="ZF_MYND_1"/>
    <property type="match status" value="1"/>
</dbReference>
<dbReference type="Pfam" id="PF00023">
    <property type="entry name" value="Ank"/>
    <property type="match status" value="1"/>
</dbReference>
<feature type="repeat" description="ANK" evidence="6">
    <location>
        <begin position="255"/>
        <end position="287"/>
    </location>
</feature>
<evidence type="ECO:0000256" key="1">
    <source>
        <dbReference type="ARBA" id="ARBA00022723"/>
    </source>
</evidence>
<evidence type="ECO:0000313" key="10">
    <source>
        <dbReference type="EMBL" id="KAK7249553.1"/>
    </source>
</evidence>
<evidence type="ECO:0000256" key="7">
    <source>
        <dbReference type="PROSITE-ProRule" id="PRU00134"/>
    </source>
</evidence>
<evidence type="ECO:0000256" key="2">
    <source>
        <dbReference type="ARBA" id="ARBA00022737"/>
    </source>
</evidence>
<dbReference type="Pfam" id="PF12796">
    <property type="entry name" value="Ank_2"/>
    <property type="match status" value="5"/>
</dbReference>
<feature type="region of interest" description="Disordered" evidence="8">
    <location>
        <begin position="555"/>
        <end position="597"/>
    </location>
</feature>
<keyword evidence="2" id="KW-0677">Repeat</keyword>
<keyword evidence="3 7" id="KW-0863">Zinc-finger</keyword>
<dbReference type="Proteomes" id="UP001363151">
    <property type="component" value="Unassembled WGS sequence"/>
</dbReference>
<feature type="repeat" description="ANK" evidence="6">
    <location>
        <begin position="409"/>
        <end position="442"/>
    </location>
</feature>
<evidence type="ECO:0000256" key="8">
    <source>
        <dbReference type="SAM" id="MobiDB-lite"/>
    </source>
</evidence>
<keyword evidence="4" id="KW-0862">Zinc</keyword>
<sequence length="597" mass="62807">MPQNRFNIIFERFKTHDITDYRELAYFFGVAAAEEALLDEQAPPESDVAGNTVMTFAAACGRVKTIELLLRYGAKVDATNKCGNQPVHLACVGGSVEALRTLRYAGADLDARGLENHRSTPLHVACLHGGRLDVVEYLVQTAKVDVHLAQTDGATAVYIACQGGYLDYVRVLFAAGASLETPQNADATPFYVAAHQRHVDVMRYLVAEGRVDVLATTKVGQTALHQACRAGGGQGRKRRGRTLGGPASIAVADESGATPLHLAAEHGHAKVCVRLLDLGAELNVGNGTGASPLYMACQEGHASVVAALLARGAGFLDGPVPPKAAWPPWSRENDDRAKELDARGPVHVACQEGHGDVLTLLLDAGADAEAPGEKRATPVHYATENGHVGVVRLLARLRGLSILRAASDDGSTPLHAAAARGHLELAKYLAVEGGADLEAVGPDGRTPLLVACHQGRDGVVAALAAAGANLKAADGAGRGAAAVAAGHPKVLRALQRAADDSNVALDAPVVCARCGKGPARKRCGKCRKVHYCSQLCQMGHWATHKHACGVVLAKAPPKAPRPPGDESESEEEDTRPRDMYGEIDRRPPEDTTRMIGV</sequence>
<evidence type="ECO:0000256" key="6">
    <source>
        <dbReference type="PROSITE-ProRule" id="PRU00023"/>
    </source>
</evidence>
<dbReference type="SUPFAM" id="SSF144232">
    <property type="entry name" value="HIT/MYND zinc finger-like"/>
    <property type="match status" value="1"/>
</dbReference>
<gene>
    <name evidence="10" type="ORF">SO694_0026007</name>
</gene>
<dbReference type="EMBL" id="JBBJCI010000058">
    <property type="protein sequence ID" value="KAK7249553.1"/>
    <property type="molecule type" value="Genomic_DNA"/>
</dbReference>
<dbReference type="InterPro" id="IPR036770">
    <property type="entry name" value="Ankyrin_rpt-contain_sf"/>
</dbReference>
<dbReference type="PROSITE" id="PS50865">
    <property type="entry name" value="ZF_MYND_2"/>
    <property type="match status" value="1"/>
</dbReference>
<evidence type="ECO:0000256" key="4">
    <source>
        <dbReference type="ARBA" id="ARBA00022833"/>
    </source>
</evidence>
<keyword evidence="1" id="KW-0479">Metal-binding</keyword>
<reference evidence="10 11" key="1">
    <citation type="submission" date="2024-03" db="EMBL/GenBank/DDBJ databases">
        <title>Aureococcus anophagefferens CCMP1851 and Kratosvirus quantuckense: Draft genome of a second virus-susceptible host strain in the model system.</title>
        <authorList>
            <person name="Chase E."/>
            <person name="Truchon A.R."/>
            <person name="Schepens W."/>
            <person name="Wilhelm S.W."/>
        </authorList>
    </citation>
    <scope>NUCLEOTIDE SEQUENCE [LARGE SCALE GENOMIC DNA]</scope>
    <source>
        <strain evidence="10 11">CCMP1851</strain>
    </source>
</reference>
<protein>
    <submittedName>
        <fullName evidence="10">Spectrin binding protein</fullName>
    </submittedName>
</protein>
<keyword evidence="5 6" id="KW-0040">ANK repeat</keyword>
<dbReference type="SMART" id="SM00248">
    <property type="entry name" value="ANK"/>
    <property type="match status" value="12"/>
</dbReference>
<organism evidence="10 11">
    <name type="scientific">Aureococcus anophagefferens</name>
    <name type="common">Harmful bloom alga</name>
    <dbReference type="NCBI Taxonomy" id="44056"/>
    <lineage>
        <taxon>Eukaryota</taxon>
        <taxon>Sar</taxon>
        <taxon>Stramenopiles</taxon>
        <taxon>Ochrophyta</taxon>
        <taxon>Pelagophyceae</taxon>
        <taxon>Pelagomonadales</taxon>
        <taxon>Pelagomonadaceae</taxon>
        <taxon>Aureococcus</taxon>
    </lineage>
</organism>
<dbReference type="PRINTS" id="PR01415">
    <property type="entry name" value="ANKYRIN"/>
</dbReference>
<dbReference type="Gene3D" id="1.25.40.20">
    <property type="entry name" value="Ankyrin repeat-containing domain"/>
    <property type="match status" value="4"/>
</dbReference>
<dbReference type="InterPro" id="IPR002893">
    <property type="entry name" value="Znf_MYND"/>
</dbReference>
<dbReference type="InterPro" id="IPR002110">
    <property type="entry name" value="Ankyrin_rpt"/>
</dbReference>
<name>A0ABR1G966_AURAN</name>
<keyword evidence="11" id="KW-1185">Reference proteome</keyword>
<feature type="repeat" description="ANK" evidence="6">
    <location>
        <begin position="152"/>
        <end position="184"/>
    </location>
</feature>
<proteinExistence type="predicted"/>
<dbReference type="PANTHER" id="PTHR24161">
    <property type="entry name" value="ANK_REP_REGION DOMAIN-CONTAINING PROTEIN-RELATED"/>
    <property type="match status" value="1"/>
</dbReference>
<feature type="repeat" description="ANK" evidence="6">
    <location>
        <begin position="82"/>
        <end position="114"/>
    </location>
</feature>
<accession>A0ABR1G966</accession>
<feature type="repeat" description="ANK" evidence="6">
    <location>
        <begin position="341"/>
        <end position="373"/>
    </location>
</feature>
<feature type="domain" description="MYND-type" evidence="9">
    <location>
        <begin position="511"/>
        <end position="548"/>
    </location>
</feature>
<feature type="repeat" description="ANK" evidence="6">
    <location>
        <begin position="49"/>
        <end position="81"/>
    </location>
</feature>
<dbReference type="SUPFAM" id="SSF48403">
    <property type="entry name" value="Ankyrin repeat"/>
    <property type="match status" value="2"/>
</dbReference>
<dbReference type="PROSITE" id="PS50297">
    <property type="entry name" value="ANK_REP_REGION"/>
    <property type="match status" value="8"/>
</dbReference>
<evidence type="ECO:0000256" key="3">
    <source>
        <dbReference type="ARBA" id="ARBA00022771"/>
    </source>
</evidence>
<dbReference type="Gene3D" id="6.10.140.2220">
    <property type="match status" value="1"/>
</dbReference>
<evidence type="ECO:0000256" key="5">
    <source>
        <dbReference type="ARBA" id="ARBA00023043"/>
    </source>
</evidence>
<feature type="repeat" description="ANK" evidence="6">
    <location>
        <begin position="288"/>
        <end position="313"/>
    </location>
</feature>
<evidence type="ECO:0000313" key="11">
    <source>
        <dbReference type="Proteomes" id="UP001363151"/>
    </source>
</evidence>
<dbReference type="PANTHER" id="PTHR24161:SF85">
    <property type="entry name" value="PALMITOYLTRANSFERASE HIP14"/>
    <property type="match status" value="1"/>
</dbReference>
<feature type="compositionally biased region" description="Basic and acidic residues" evidence="8">
    <location>
        <begin position="574"/>
        <end position="597"/>
    </location>
</feature>
<comment type="caution">
    <text evidence="10">The sequence shown here is derived from an EMBL/GenBank/DDBJ whole genome shotgun (WGS) entry which is preliminary data.</text>
</comment>